<accession>A0A0G0N252</accession>
<dbReference type="AlphaFoldDB" id="A0A0G0N252"/>
<dbReference type="Proteomes" id="UP000034022">
    <property type="component" value="Unassembled WGS sequence"/>
</dbReference>
<evidence type="ECO:0000313" key="5">
    <source>
        <dbReference type="Proteomes" id="UP000034022"/>
    </source>
</evidence>
<dbReference type="Pfam" id="PF00534">
    <property type="entry name" value="Glycos_transf_1"/>
    <property type="match status" value="1"/>
</dbReference>
<evidence type="ECO:0000256" key="2">
    <source>
        <dbReference type="ARBA" id="ARBA00022679"/>
    </source>
</evidence>
<evidence type="ECO:0000259" key="3">
    <source>
        <dbReference type="Pfam" id="PF00534"/>
    </source>
</evidence>
<proteinExistence type="predicted"/>
<evidence type="ECO:0000313" key="4">
    <source>
        <dbReference type="EMBL" id="KKQ71191.1"/>
    </source>
</evidence>
<feature type="domain" description="Glycosyl transferase family 1" evidence="3">
    <location>
        <begin position="197"/>
        <end position="375"/>
    </location>
</feature>
<protein>
    <submittedName>
        <fullName evidence="4">Diverged glycosyltransferase domain containing protein</fullName>
    </submittedName>
</protein>
<name>A0A0G0N252_9BACT</name>
<keyword evidence="2 4" id="KW-0808">Transferase</keyword>
<gene>
    <name evidence="4" type="ORF">US91_C0001G0118</name>
</gene>
<dbReference type="SUPFAM" id="SSF53756">
    <property type="entry name" value="UDP-Glycosyltransferase/glycogen phosphorylase"/>
    <property type="match status" value="1"/>
</dbReference>
<keyword evidence="1" id="KW-0328">Glycosyltransferase</keyword>
<dbReference type="GO" id="GO:0016757">
    <property type="term" value="F:glycosyltransferase activity"/>
    <property type="evidence" value="ECO:0007669"/>
    <property type="project" value="UniProtKB-KW"/>
</dbReference>
<dbReference type="PANTHER" id="PTHR12526:SF629">
    <property type="entry name" value="TEICHURONIC ACID BIOSYNTHESIS GLYCOSYLTRANSFERASE TUAH-RELATED"/>
    <property type="match status" value="1"/>
</dbReference>
<dbReference type="InterPro" id="IPR001296">
    <property type="entry name" value="Glyco_trans_1"/>
</dbReference>
<dbReference type="PANTHER" id="PTHR12526">
    <property type="entry name" value="GLYCOSYLTRANSFERASE"/>
    <property type="match status" value="1"/>
</dbReference>
<sequence length="420" mass="48683">MNIVIFSGLVNIDKNLVGTAVIYKKIADLAKKLGYQVDMVIPNLIDAKDDVKYCVWEKKNNQKLINQADIVVFGAYPPVEPLNYARQKKKIIVSYLWSVAPIGSMEFRDYKDANKQRELHEFISSSYNLQLLLSDKIFCRDHEVRKLIIGSLLSLGRIDLNNYYEDRTLNSLIEAAPFGIEDREPRHKKNIYRGIINGIEKNDFLLLSSGGIWNWNDGETLVKTMGLIDEKYKLKNIKLILQGFRHPDKKQKLSFEAEKTLKLAKNYGLLGKNIFLTDWVPFLERENYLTECDAGIVTSPDIPEANFFLKTRIYDYLWAELPVLLGDNEAFAGIVMKNRLGLIAKCGQADDWAKNIVYLYKNKKGQKQIKTNIKKIKKEMTWKKTLKPIEIFLKNPKKDKNLFKNDRKLFINNIKYNSKL</sequence>
<reference evidence="4" key="1">
    <citation type="journal article" date="2015" name="Nature">
        <title>rRNA introns, odd ribosomes, and small enigmatic genomes across a large radiation of phyla.</title>
        <authorList>
            <person name="Brown C.T."/>
            <person name="Hug L.A."/>
            <person name="Thomas B.C."/>
            <person name="Sharon I."/>
            <person name="Castelle C.J."/>
            <person name="Singh A."/>
            <person name="Wilkins M.J."/>
            <person name="Williams K.H."/>
            <person name="Banfield J.F."/>
        </authorList>
    </citation>
    <scope>NUCLEOTIDE SEQUENCE [LARGE SCALE GENOMIC DNA]</scope>
</reference>
<comment type="caution">
    <text evidence="4">The sequence shown here is derived from an EMBL/GenBank/DDBJ whole genome shotgun (WGS) entry which is preliminary data.</text>
</comment>
<dbReference type="Gene3D" id="3.40.50.2000">
    <property type="entry name" value="Glycogen Phosphorylase B"/>
    <property type="match status" value="1"/>
</dbReference>
<evidence type="ECO:0000256" key="1">
    <source>
        <dbReference type="ARBA" id="ARBA00022676"/>
    </source>
</evidence>
<organism evidence="4 5">
    <name type="scientific">Candidatus Falkowbacteria bacterium GW2011_GWE1_38_31</name>
    <dbReference type="NCBI Taxonomy" id="1618638"/>
    <lineage>
        <taxon>Bacteria</taxon>
        <taxon>Candidatus Falkowiibacteriota</taxon>
    </lineage>
</organism>
<dbReference type="EMBL" id="LBUU01000001">
    <property type="protein sequence ID" value="KKQ71191.1"/>
    <property type="molecule type" value="Genomic_DNA"/>
</dbReference>